<dbReference type="InterPro" id="IPR051598">
    <property type="entry name" value="TSUP/Inactive_protease-like"/>
</dbReference>
<comment type="subcellular location">
    <subcellularLocation>
        <location evidence="5">Cell membrane</location>
        <topology evidence="5">Multi-pass membrane protein</topology>
    </subcellularLocation>
    <subcellularLocation>
        <location evidence="1">Membrane</location>
        <topology evidence="1">Multi-pass membrane protein</topology>
    </subcellularLocation>
</comment>
<dbReference type="EMBL" id="JBDIVE010000010">
    <property type="protein sequence ID" value="MEN3070037.1"/>
    <property type="molecule type" value="Genomic_DNA"/>
</dbReference>
<feature type="transmembrane region" description="Helical" evidence="5">
    <location>
        <begin position="205"/>
        <end position="228"/>
    </location>
</feature>
<dbReference type="RefSeq" id="WP_345920813.1">
    <property type="nucleotide sequence ID" value="NZ_JBDIVE010000010.1"/>
</dbReference>
<feature type="transmembrane region" description="Helical" evidence="5">
    <location>
        <begin position="103"/>
        <end position="122"/>
    </location>
</feature>
<organism evidence="6 7">
    <name type="scientific">Uliginosibacterium sediminicola</name>
    <dbReference type="NCBI Taxonomy" id="2024550"/>
    <lineage>
        <taxon>Bacteria</taxon>
        <taxon>Pseudomonadati</taxon>
        <taxon>Pseudomonadota</taxon>
        <taxon>Betaproteobacteria</taxon>
        <taxon>Rhodocyclales</taxon>
        <taxon>Zoogloeaceae</taxon>
        <taxon>Uliginosibacterium</taxon>
    </lineage>
</organism>
<evidence type="ECO:0000256" key="3">
    <source>
        <dbReference type="ARBA" id="ARBA00022989"/>
    </source>
</evidence>
<keyword evidence="7" id="KW-1185">Reference proteome</keyword>
<keyword evidence="3 5" id="KW-1133">Transmembrane helix</keyword>
<evidence type="ECO:0000313" key="7">
    <source>
        <dbReference type="Proteomes" id="UP001410394"/>
    </source>
</evidence>
<comment type="similarity">
    <text evidence="5">Belongs to the 4-toluene sulfonate uptake permease (TSUP) (TC 2.A.102) family.</text>
</comment>
<proteinExistence type="inferred from homology"/>
<keyword evidence="4 5" id="KW-0472">Membrane</keyword>
<feature type="transmembrane region" description="Helical" evidence="5">
    <location>
        <begin position="240"/>
        <end position="258"/>
    </location>
</feature>
<feature type="transmembrane region" description="Helical" evidence="5">
    <location>
        <begin position="143"/>
        <end position="176"/>
    </location>
</feature>
<feature type="transmembrane region" description="Helical" evidence="5">
    <location>
        <begin position="70"/>
        <end position="91"/>
    </location>
</feature>
<evidence type="ECO:0000256" key="1">
    <source>
        <dbReference type="ARBA" id="ARBA00004141"/>
    </source>
</evidence>
<protein>
    <recommendedName>
        <fullName evidence="5">Probable membrane transporter protein</fullName>
    </recommendedName>
</protein>
<feature type="transmembrane region" description="Helical" evidence="5">
    <location>
        <begin position="30"/>
        <end position="49"/>
    </location>
</feature>
<comment type="caution">
    <text evidence="6">The sequence shown here is derived from an EMBL/GenBank/DDBJ whole genome shotgun (WGS) entry which is preliminary data.</text>
</comment>
<sequence length="260" mass="26773">MNILYPVAGFTVGTIVGLTGVGGGSLMTPLLVLLFGVSPAVAVGTDLLYASITKAGGTLAHSLKGTVDWAIARSLACGSLPAAALTLWAMQTFFPGGLGDAKGLISLSLGIALLLTAVSLIFRQRIQAFAQRHAPAKPNPRRTFWLTVFTGALLGVLVTISSVGAGALGVTALFFLYPHLPAHRIVGSDIAHAVPLTMVAGFGHWLLGGIDWILLGSLLIGSLPGIWIGSHISAKVPEKVLRPILAGMLVLIGAKLIAAH</sequence>
<reference evidence="6 7" key="1">
    <citation type="journal article" date="2018" name="Int. J. Syst. Evol. Microbiol.">
        <title>Uliginosibacterium sediminicola sp. nov., isolated from freshwater sediment.</title>
        <authorList>
            <person name="Hwang W.M."/>
            <person name="Kim S.M."/>
            <person name="Kang K."/>
            <person name="Ahn T.Y."/>
        </authorList>
    </citation>
    <scope>NUCLEOTIDE SEQUENCE [LARGE SCALE GENOMIC DNA]</scope>
    <source>
        <strain evidence="6 7">M1-21</strain>
    </source>
</reference>
<keyword evidence="5" id="KW-1003">Cell membrane</keyword>
<feature type="transmembrane region" description="Helical" evidence="5">
    <location>
        <begin position="7"/>
        <end position="24"/>
    </location>
</feature>
<evidence type="ECO:0000256" key="2">
    <source>
        <dbReference type="ARBA" id="ARBA00022692"/>
    </source>
</evidence>
<dbReference type="Proteomes" id="UP001410394">
    <property type="component" value="Unassembled WGS sequence"/>
</dbReference>
<gene>
    <name evidence="6" type="ORF">ABDB84_16260</name>
</gene>
<dbReference type="PANTHER" id="PTHR43701">
    <property type="entry name" value="MEMBRANE TRANSPORTER PROTEIN MJ0441-RELATED"/>
    <property type="match status" value="1"/>
</dbReference>
<dbReference type="InterPro" id="IPR002781">
    <property type="entry name" value="TM_pro_TauE-like"/>
</dbReference>
<dbReference type="PANTHER" id="PTHR43701:SF2">
    <property type="entry name" value="MEMBRANE TRANSPORTER PROTEIN YJNA-RELATED"/>
    <property type="match status" value="1"/>
</dbReference>
<evidence type="ECO:0000313" key="6">
    <source>
        <dbReference type="EMBL" id="MEN3070037.1"/>
    </source>
</evidence>
<accession>A0ABU9Z238</accession>
<keyword evidence="2 5" id="KW-0812">Transmembrane</keyword>
<evidence type="ECO:0000256" key="5">
    <source>
        <dbReference type="RuleBase" id="RU363041"/>
    </source>
</evidence>
<dbReference type="Pfam" id="PF01925">
    <property type="entry name" value="TauE"/>
    <property type="match status" value="1"/>
</dbReference>
<evidence type="ECO:0000256" key="4">
    <source>
        <dbReference type="ARBA" id="ARBA00023136"/>
    </source>
</evidence>
<name>A0ABU9Z238_9RHOO</name>